<organism evidence="1 2">
    <name type="scientific">Aspergillus brunneoviolaceus CBS 621.78</name>
    <dbReference type="NCBI Taxonomy" id="1450534"/>
    <lineage>
        <taxon>Eukaryota</taxon>
        <taxon>Fungi</taxon>
        <taxon>Dikarya</taxon>
        <taxon>Ascomycota</taxon>
        <taxon>Pezizomycotina</taxon>
        <taxon>Eurotiomycetes</taxon>
        <taxon>Eurotiomycetidae</taxon>
        <taxon>Eurotiales</taxon>
        <taxon>Aspergillaceae</taxon>
        <taxon>Aspergillus</taxon>
        <taxon>Aspergillus subgen. Circumdati</taxon>
    </lineage>
</organism>
<reference evidence="1" key="1">
    <citation type="submission" date="2018-02" db="EMBL/GenBank/DDBJ databases">
        <title>The genomes of Aspergillus section Nigri reveals drivers in fungal speciation.</title>
        <authorList>
            <consortium name="DOE Joint Genome Institute"/>
            <person name="Vesth T.C."/>
            <person name="Nybo J."/>
            <person name="Theobald S."/>
            <person name="Brandl J."/>
            <person name="Frisvad J.C."/>
            <person name="Nielsen K.F."/>
            <person name="Lyhne E.K."/>
            <person name="Kogle M.E."/>
            <person name="Kuo A."/>
            <person name="Riley R."/>
            <person name="Clum A."/>
            <person name="Nolan M."/>
            <person name="Lipzen A."/>
            <person name="Salamov A."/>
            <person name="Henrissat B."/>
            <person name="Wiebenga A."/>
            <person name="De vries R.P."/>
            <person name="Grigoriev I.V."/>
            <person name="Mortensen U.H."/>
            <person name="Andersen M.R."/>
            <person name="Baker S.E."/>
        </authorList>
    </citation>
    <scope>NUCLEOTIDE SEQUENCE</scope>
    <source>
        <strain evidence="1">CBS 621.78</strain>
    </source>
</reference>
<sequence length="157" mass="17841">MALSVDVRREGKYSQIEKFGRRTHLAAGKSNRNQETGVWRRQSTSSSEATGRSEIPAKCAEVAFRYVFVWIDYSWRRFEVGIDLHMKIINGKGKSSRSTPGEQVNSFRANDTFRGAEPQIIAISVTTKTRVRSRTGARSLKQGRTRDVRSVSQEEKE</sequence>
<dbReference type="EMBL" id="KZ825344">
    <property type="protein sequence ID" value="RAH45577.1"/>
    <property type="molecule type" value="Genomic_DNA"/>
</dbReference>
<accession>A0ACD1G8S1</accession>
<evidence type="ECO:0000313" key="1">
    <source>
        <dbReference type="EMBL" id="RAH45577.1"/>
    </source>
</evidence>
<protein>
    <submittedName>
        <fullName evidence="1">Uncharacterized protein</fullName>
    </submittedName>
</protein>
<name>A0ACD1G8S1_9EURO</name>
<gene>
    <name evidence="1" type="ORF">BO95DRAFT_135938</name>
</gene>
<dbReference type="Proteomes" id="UP000249057">
    <property type="component" value="Unassembled WGS sequence"/>
</dbReference>
<keyword evidence="2" id="KW-1185">Reference proteome</keyword>
<evidence type="ECO:0000313" key="2">
    <source>
        <dbReference type="Proteomes" id="UP000249057"/>
    </source>
</evidence>
<proteinExistence type="predicted"/>